<name>A0A4C1UBT0_EUMVA</name>
<dbReference type="Proteomes" id="UP000299102">
    <property type="component" value="Unassembled WGS sequence"/>
</dbReference>
<protein>
    <submittedName>
        <fullName evidence="2">Uncharacterized protein</fullName>
    </submittedName>
</protein>
<proteinExistence type="predicted"/>
<accession>A0A4C1UBT0</accession>
<feature type="compositionally biased region" description="Polar residues" evidence="1">
    <location>
        <begin position="122"/>
        <end position="140"/>
    </location>
</feature>
<feature type="region of interest" description="Disordered" evidence="1">
    <location>
        <begin position="102"/>
        <end position="140"/>
    </location>
</feature>
<evidence type="ECO:0000256" key="1">
    <source>
        <dbReference type="SAM" id="MobiDB-lite"/>
    </source>
</evidence>
<evidence type="ECO:0000313" key="3">
    <source>
        <dbReference type="Proteomes" id="UP000299102"/>
    </source>
</evidence>
<organism evidence="2 3">
    <name type="scientific">Eumeta variegata</name>
    <name type="common">Bagworm moth</name>
    <name type="synonym">Eumeta japonica</name>
    <dbReference type="NCBI Taxonomy" id="151549"/>
    <lineage>
        <taxon>Eukaryota</taxon>
        <taxon>Metazoa</taxon>
        <taxon>Ecdysozoa</taxon>
        <taxon>Arthropoda</taxon>
        <taxon>Hexapoda</taxon>
        <taxon>Insecta</taxon>
        <taxon>Pterygota</taxon>
        <taxon>Neoptera</taxon>
        <taxon>Endopterygota</taxon>
        <taxon>Lepidoptera</taxon>
        <taxon>Glossata</taxon>
        <taxon>Ditrysia</taxon>
        <taxon>Tineoidea</taxon>
        <taxon>Psychidae</taxon>
        <taxon>Oiketicinae</taxon>
        <taxon>Eumeta</taxon>
    </lineage>
</organism>
<sequence length="163" mass="17728">MMPCRYESKADQKKDIRTMPQLSSLRTYVVRTWGTIAQQRATSGSSAGSPLCGCALRNKDGPAPNHSECSLASEKCLSKTVLSYEKAEQRRAPAHAIARNIVRRPADARAAVPPRPAPPTTNPKQTSVADDTNQPVSVTSVIDTGELTMLAEKYAPPRIRQIN</sequence>
<gene>
    <name evidence="2" type="ORF">EVAR_17562_1</name>
</gene>
<reference evidence="2 3" key="1">
    <citation type="journal article" date="2019" name="Commun. Biol.">
        <title>The bagworm genome reveals a unique fibroin gene that provides high tensile strength.</title>
        <authorList>
            <person name="Kono N."/>
            <person name="Nakamura H."/>
            <person name="Ohtoshi R."/>
            <person name="Tomita M."/>
            <person name="Numata K."/>
            <person name="Arakawa K."/>
        </authorList>
    </citation>
    <scope>NUCLEOTIDE SEQUENCE [LARGE SCALE GENOMIC DNA]</scope>
</reference>
<evidence type="ECO:0000313" key="2">
    <source>
        <dbReference type="EMBL" id="GBP23925.1"/>
    </source>
</evidence>
<dbReference type="EMBL" id="BGZK01000155">
    <property type="protein sequence ID" value="GBP23925.1"/>
    <property type="molecule type" value="Genomic_DNA"/>
</dbReference>
<dbReference type="AlphaFoldDB" id="A0A4C1UBT0"/>
<comment type="caution">
    <text evidence="2">The sequence shown here is derived from an EMBL/GenBank/DDBJ whole genome shotgun (WGS) entry which is preliminary data.</text>
</comment>
<keyword evidence="3" id="KW-1185">Reference proteome</keyword>